<dbReference type="InterPro" id="IPR036179">
    <property type="entry name" value="Ig-like_dom_sf"/>
</dbReference>
<name>A0A2C9KNL9_BIOGL</name>
<feature type="transmembrane region" description="Helical" evidence="2">
    <location>
        <begin position="357"/>
        <end position="383"/>
    </location>
</feature>
<protein>
    <recommendedName>
        <fullName evidence="3">Immunoglobulin domain-containing protein</fullName>
    </recommendedName>
</protein>
<reference evidence="4" key="1">
    <citation type="submission" date="2020-05" db="UniProtKB">
        <authorList>
            <consortium name="EnsemblMetazoa"/>
        </authorList>
    </citation>
    <scope>IDENTIFICATION</scope>
    <source>
        <strain evidence="4">BB02</strain>
    </source>
</reference>
<gene>
    <name evidence="4" type="primary">106069317</name>
</gene>
<dbReference type="KEGG" id="bgt:106069317"/>
<feature type="domain" description="Immunoglobulin" evidence="3">
    <location>
        <begin position="43"/>
        <end position="151"/>
    </location>
</feature>
<evidence type="ECO:0000313" key="5">
    <source>
        <dbReference type="Proteomes" id="UP000076420"/>
    </source>
</evidence>
<feature type="region of interest" description="Disordered" evidence="1">
    <location>
        <begin position="486"/>
        <end position="541"/>
    </location>
</feature>
<keyword evidence="2" id="KW-0812">Transmembrane</keyword>
<dbReference type="InterPro" id="IPR003599">
    <property type="entry name" value="Ig_sub"/>
</dbReference>
<dbReference type="InterPro" id="IPR013783">
    <property type="entry name" value="Ig-like_fold"/>
</dbReference>
<feature type="domain" description="Immunoglobulin" evidence="3">
    <location>
        <begin position="261"/>
        <end position="347"/>
    </location>
</feature>
<keyword evidence="2" id="KW-1133">Transmembrane helix</keyword>
<organism evidence="4 5">
    <name type="scientific">Biomphalaria glabrata</name>
    <name type="common">Bloodfluke planorb</name>
    <name type="synonym">Freshwater snail</name>
    <dbReference type="NCBI Taxonomy" id="6526"/>
    <lineage>
        <taxon>Eukaryota</taxon>
        <taxon>Metazoa</taxon>
        <taxon>Spiralia</taxon>
        <taxon>Lophotrochozoa</taxon>
        <taxon>Mollusca</taxon>
        <taxon>Gastropoda</taxon>
        <taxon>Heterobranchia</taxon>
        <taxon>Euthyneura</taxon>
        <taxon>Panpulmonata</taxon>
        <taxon>Hygrophila</taxon>
        <taxon>Lymnaeoidea</taxon>
        <taxon>Planorbidae</taxon>
        <taxon>Biomphalaria</taxon>
    </lineage>
</organism>
<evidence type="ECO:0000256" key="2">
    <source>
        <dbReference type="SAM" id="Phobius"/>
    </source>
</evidence>
<dbReference type="Proteomes" id="UP000076420">
    <property type="component" value="Unassembled WGS sequence"/>
</dbReference>
<dbReference type="EnsemblMetazoa" id="BGLB021786-RA">
    <property type="protein sequence ID" value="BGLB021786-PA"/>
    <property type="gene ID" value="BGLB021786"/>
</dbReference>
<dbReference type="AlphaFoldDB" id="A0A2C9KNL9"/>
<dbReference type="Gene3D" id="2.60.40.10">
    <property type="entry name" value="Immunoglobulins"/>
    <property type="match status" value="1"/>
</dbReference>
<keyword evidence="2" id="KW-0472">Membrane</keyword>
<evidence type="ECO:0000313" key="4">
    <source>
        <dbReference type="EnsemblMetazoa" id="BGLB021786-PA"/>
    </source>
</evidence>
<dbReference type="OrthoDB" id="10293942at2759"/>
<proteinExistence type="predicted"/>
<dbReference type="VEuPathDB" id="VectorBase:BGLAX_027943"/>
<dbReference type="SUPFAM" id="SSF48726">
    <property type="entry name" value="Immunoglobulin"/>
    <property type="match status" value="1"/>
</dbReference>
<dbReference type="VEuPathDB" id="VectorBase:BGLB021786"/>
<evidence type="ECO:0000256" key="1">
    <source>
        <dbReference type="SAM" id="MobiDB-lite"/>
    </source>
</evidence>
<evidence type="ECO:0000259" key="3">
    <source>
        <dbReference type="SMART" id="SM00409"/>
    </source>
</evidence>
<accession>A0A2C9KNL9</accession>
<dbReference type="SMART" id="SM00409">
    <property type="entry name" value="IG"/>
    <property type="match status" value="2"/>
</dbReference>
<sequence length="541" mass="60092">MTQNCALFLFVILVYQVGIIFNGSSVLAQPQKQYVQFLVDSPYSVASVPVGHSISLNCNVYGELKYLWGLNTEISKMDDYGDKVVLFEDKKSYFPLAYQLDFYEFYDFSPTKLQIRSTILSVGTSDDMDFICQAKDFNGVVIEDTVKFVVYKSPSDIFCIKKNILNDIEVTCQASVYPQGLCNVQGNHPESIISNVKYDNYLESNGIYTTRCTVRISHYGENFHIVIYPDLKEGKNYTAHSEVITAAPSGVNLTFTVNKYNGNVVLNLQEPVEFKCNVKGTGVVPYGFLYFFKEDLIGNRMKLLGKKNAENTLEYKIDEVSCDHEGYYYCQLGYNSDTQEKISVTVKTCSAISDEKMSIIVVLATVGGLAFISGIIGIIVFTVGCPKHHKQQMQPTAENKELILTVPTAPPLEELETSTQISLQTYPVVCSKGSVPDEIPPPRPGLIGIIVSTVCCPKHHKQQMQSMAGNNEPIMTVPTAPPLEELETSSQQTYPVVCGKGSVPDENPPPYPGLVTKSGPETEEHQDLGPEVEVPQQYTMK</sequence>